<dbReference type="InterPro" id="IPR016181">
    <property type="entry name" value="Acyl_CoA_acyltransferase"/>
</dbReference>
<reference evidence="2" key="1">
    <citation type="submission" date="2022-06" db="EMBL/GenBank/DDBJ databases">
        <title>Isolation and Genomics of Futiania mangrovii gen. nov., sp. nov., a Rare and Metabolically-versatile member in the Class Alphaproteobacteria.</title>
        <authorList>
            <person name="Liu L."/>
            <person name="Huang W.-C."/>
            <person name="Pan J."/>
            <person name="Li J."/>
            <person name="Huang Y."/>
            <person name="Du H."/>
            <person name="Liu Y."/>
            <person name="Li M."/>
        </authorList>
    </citation>
    <scope>NUCLEOTIDE SEQUENCE</scope>
    <source>
        <strain evidence="2">FT118</strain>
    </source>
</reference>
<dbReference type="SUPFAM" id="SSF55729">
    <property type="entry name" value="Acyl-CoA N-acyltransferases (Nat)"/>
    <property type="match status" value="1"/>
</dbReference>
<evidence type="ECO:0000259" key="1">
    <source>
        <dbReference type="PROSITE" id="PS51186"/>
    </source>
</evidence>
<organism evidence="2 3">
    <name type="scientific">Futiania mangrovi</name>
    <dbReference type="NCBI Taxonomy" id="2959716"/>
    <lineage>
        <taxon>Bacteria</taxon>
        <taxon>Pseudomonadati</taxon>
        <taxon>Pseudomonadota</taxon>
        <taxon>Alphaproteobacteria</taxon>
        <taxon>Futianiales</taxon>
        <taxon>Futianiaceae</taxon>
        <taxon>Futiania</taxon>
    </lineage>
</organism>
<dbReference type="AlphaFoldDB" id="A0A9J6PFY8"/>
<dbReference type="EMBL" id="JAMZFT010000003">
    <property type="protein sequence ID" value="MCP1337390.1"/>
    <property type="molecule type" value="Genomic_DNA"/>
</dbReference>
<dbReference type="InterPro" id="IPR000182">
    <property type="entry name" value="GNAT_dom"/>
</dbReference>
<dbReference type="Gene3D" id="3.40.630.30">
    <property type="match status" value="1"/>
</dbReference>
<dbReference type="GO" id="GO:0016747">
    <property type="term" value="F:acyltransferase activity, transferring groups other than amino-acyl groups"/>
    <property type="evidence" value="ECO:0007669"/>
    <property type="project" value="InterPro"/>
</dbReference>
<proteinExistence type="predicted"/>
<gene>
    <name evidence="2" type="ORF">NJQ99_13290</name>
</gene>
<dbReference type="PROSITE" id="PS51186">
    <property type="entry name" value="GNAT"/>
    <property type="match status" value="1"/>
</dbReference>
<dbReference type="CDD" id="cd04301">
    <property type="entry name" value="NAT_SF"/>
    <property type="match status" value="1"/>
</dbReference>
<comment type="caution">
    <text evidence="2">The sequence shown here is derived from an EMBL/GenBank/DDBJ whole genome shotgun (WGS) entry which is preliminary data.</text>
</comment>
<name>A0A9J6PFY8_9PROT</name>
<dbReference type="RefSeq" id="WP_269333358.1">
    <property type="nucleotide sequence ID" value="NZ_JAMZFT010000003.1"/>
</dbReference>
<protein>
    <submittedName>
        <fullName evidence="2">GNAT family N-acetyltransferase</fullName>
    </submittedName>
</protein>
<evidence type="ECO:0000313" key="3">
    <source>
        <dbReference type="Proteomes" id="UP001055804"/>
    </source>
</evidence>
<keyword evidence="3" id="KW-1185">Reference proteome</keyword>
<sequence length="195" mass="21524">MSLRVEPLTGADLTAALPALARLRIEVFRDFPYLYEGTLDYEAGYVARFAAADGAVIVGAFDGDRIVGVATGAPMAGQLDAFVQPFRERGHDIEGIFYFGESVLLPAYRGRGIGHAFFDRREAHARTLGCSVATFCAVVRPDDHPMRPADYTPLDAFWRKRGYAPVAGLAGQFGWRDVGDAEETQKPMQFWMRTL</sequence>
<accession>A0A9J6PFY8</accession>
<evidence type="ECO:0000313" key="2">
    <source>
        <dbReference type="EMBL" id="MCP1337390.1"/>
    </source>
</evidence>
<dbReference type="Pfam" id="PF00583">
    <property type="entry name" value="Acetyltransf_1"/>
    <property type="match status" value="1"/>
</dbReference>
<dbReference type="Proteomes" id="UP001055804">
    <property type="component" value="Unassembled WGS sequence"/>
</dbReference>
<feature type="domain" description="N-acetyltransferase" evidence="1">
    <location>
        <begin position="3"/>
        <end position="195"/>
    </location>
</feature>